<feature type="compositionally biased region" description="Low complexity" evidence="5">
    <location>
        <begin position="127"/>
        <end position="160"/>
    </location>
</feature>
<dbReference type="InterPro" id="IPR030393">
    <property type="entry name" value="G_ENGB_dom"/>
</dbReference>
<dbReference type="Gene3D" id="3.40.50.300">
    <property type="entry name" value="P-loop containing nucleotide triphosphate hydrolases"/>
    <property type="match status" value="1"/>
</dbReference>
<feature type="compositionally biased region" description="Basic and acidic residues" evidence="5">
    <location>
        <begin position="1000"/>
        <end position="1019"/>
    </location>
</feature>
<dbReference type="PROSITE" id="PS51706">
    <property type="entry name" value="G_ENGB"/>
    <property type="match status" value="1"/>
</dbReference>
<keyword evidence="1" id="KW-0479">Metal-binding</keyword>
<dbReference type="PRINTS" id="PR00195">
    <property type="entry name" value="DYNAMIN"/>
</dbReference>
<feature type="region of interest" description="Disordered" evidence="5">
    <location>
        <begin position="601"/>
        <end position="635"/>
    </location>
</feature>
<comment type="caution">
    <text evidence="7">The sequence shown here is derived from an EMBL/GenBank/DDBJ whole genome shotgun (WGS) entry which is preliminary data.</text>
</comment>
<feature type="domain" description="EngB-type G" evidence="6">
    <location>
        <begin position="527"/>
        <end position="804"/>
    </location>
</feature>
<feature type="region of interest" description="Disordered" evidence="5">
    <location>
        <begin position="373"/>
        <end position="406"/>
    </location>
</feature>
<feature type="compositionally biased region" description="Basic and acidic residues" evidence="5">
    <location>
        <begin position="810"/>
        <end position="820"/>
    </location>
</feature>
<proteinExistence type="predicted"/>
<name>A0A2C6LCY6_9APIC</name>
<dbReference type="InterPro" id="IPR022812">
    <property type="entry name" value="Dynamin"/>
</dbReference>
<dbReference type="Proteomes" id="UP000221165">
    <property type="component" value="Unassembled WGS sequence"/>
</dbReference>
<feature type="region of interest" description="Disordered" evidence="5">
    <location>
        <begin position="981"/>
        <end position="1073"/>
    </location>
</feature>
<dbReference type="OrthoDB" id="391988at2759"/>
<evidence type="ECO:0000256" key="2">
    <source>
        <dbReference type="ARBA" id="ARBA00022741"/>
    </source>
</evidence>
<dbReference type="Pfam" id="PF01926">
    <property type="entry name" value="MMR_HSR1"/>
    <property type="match status" value="1"/>
</dbReference>
<feature type="compositionally biased region" description="Acidic residues" evidence="5">
    <location>
        <begin position="470"/>
        <end position="493"/>
    </location>
</feature>
<reference evidence="7 8" key="1">
    <citation type="journal article" date="2017" name="Int. J. Parasitol.">
        <title>The genome of the protozoan parasite Cystoisospora suis and a reverse vaccinology approach to identify vaccine candidates.</title>
        <authorList>
            <person name="Palmieri N."/>
            <person name="Shrestha A."/>
            <person name="Ruttkowski B."/>
            <person name="Beck T."/>
            <person name="Vogl C."/>
            <person name="Tomley F."/>
            <person name="Blake D.P."/>
            <person name="Joachim A."/>
        </authorList>
    </citation>
    <scope>NUCLEOTIDE SEQUENCE [LARGE SCALE GENOMIC DNA]</scope>
    <source>
        <strain evidence="7 8">Wien I</strain>
    </source>
</reference>
<dbReference type="VEuPathDB" id="ToxoDB:CSUI_001335"/>
<dbReference type="GeneID" id="94424752"/>
<accession>A0A2C6LCY6</accession>
<keyword evidence="8" id="KW-1185">Reference proteome</keyword>
<feature type="compositionally biased region" description="Basic residues" evidence="5">
    <location>
        <begin position="181"/>
        <end position="191"/>
    </location>
</feature>
<feature type="compositionally biased region" description="Basic and acidic residues" evidence="5">
    <location>
        <begin position="438"/>
        <end position="455"/>
    </location>
</feature>
<dbReference type="AlphaFoldDB" id="A0A2C6LCY6"/>
<feature type="region of interest" description="Disordered" evidence="5">
    <location>
        <begin position="420"/>
        <end position="504"/>
    </location>
</feature>
<gene>
    <name evidence="7" type="ORF">CSUI_001335</name>
</gene>
<protein>
    <submittedName>
        <fullName evidence="7">Gtp-binding protein</fullName>
    </submittedName>
</protein>
<dbReference type="InterPro" id="IPR006073">
    <property type="entry name" value="GTP-bd"/>
</dbReference>
<dbReference type="EMBL" id="MIGC01000526">
    <property type="protein sequence ID" value="PHJ24814.1"/>
    <property type="molecule type" value="Genomic_DNA"/>
</dbReference>
<feature type="compositionally biased region" description="Acidic residues" evidence="5">
    <location>
        <begin position="985"/>
        <end position="999"/>
    </location>
</feature>
<evidence type="ECO:0000256" key="3">
    <source>
        <dbReference type="ARBA" id="ARBA00022842"/>
    </source>
</evidence>
<evidence type="ECO:0000256" key="4">
    <source>
        <dbReference type="ARBA" id="ARBA00023134"/>
    </source>
</evidence>
<evidence type="ECO:0000256" key="5">
    <source>
        <dbReference type="SAM" id="MobiDB-lite"/>
    </source>
</evidence>
<evidence type="ECO:0000313" key="7">
    <source>
        <dbReference type="EMBL" id="PHJ24814.1"/>
    </source>
</evidence>
<feature type="region of interest" description="Disordered" evidence="5">
    <location>
        <begin position="803"/>
        <end position="876"/>
    </location>
</feature>
<dbReference type="SUPFAM" id="SSF52540">
    <property type="entry name" value="P-loop containing nucleoside triphosphate hydrolases"/>
    <property type="match status" value="1"/>
</dbReference>
<dbReference type="InterPro" id="IPR027417">
    <property type="entry name" value="P-loop_NTPase"/>
</dbReference>
<dbReference type="GO" id="GO:0046872">
    <property type="term" value="F:metal ion binding"/>
    <property type="evidence" value="ECO:0007669"/>
    <property type="project" value="UniProtKB-KW"/>
</dbReference>
<evidence type="ECO:0000259" key="6">
    <source>
        <dbReference type="PROSITE" id="PS51706"/>
    </source>
</evidence>
<evidence type="ECO:0000313" key="8">
    <source>
        <dbReference type="Proteomes" id="UP000221165"/>
    </source>
</evidence>
<dbReference type="PANTHER" id="PTHR11649">
    <property type="entry name" value="MSS1/TRME-RELATED GTP-BINDING PROTEIN"/>
    <property type="match status" value="1"/>
</dbReference>
<feature type="compositionally biased region" description="Basic and acidic residues" evidence="5">
    <location>
        <begin position="373"/>
        <end position="387"/>
    </location>
</feature>
<dbReference type="RefSeq" id="XP_067926486.1">
    <property type="nucleotide sequence ID" value="XM_068061541.1"/>
</dbReference>
<feature type="compositionally biased region" description="Basic residues" evidence="5">
    <location>
        <begin position="606"/>
        <end position="628"/>
    </location>
</feature>
<keyword evidence="3" id="KW-0460">Magnesium</keyword>
<dbReference type="GO" id="GO:0005525">
    <property type="term" value="F:GTP binding"/>
    <property type="evidence" value="ECO:0007669"/>
    <property type="project" value="UniProtKB-KW"/>
</dbReference>
<keyword evidence="2" id="KW-0547">Nucleotide-binding</keyword>
<organism evidence="7 8">
    <name type="scientific">Cystoisospora suis</name>
    <dbReference type="NCBI Taxonomy" id="483139"/>
    <lineage>
        <taxon>Eukaryota</taxon>
        <taxon>Sar</taxon>
        <taxon>Alveolata</taxon>
        <taxon>Apicomplexa</taxon>
        <taxon>Conoidasida</taxon>
        <taxon>Coccidia</taxon>
        <taxon>Eucoccidiorida</taxon>
        <taxon>Eimeriorina</taxon>
        <taxon>Sarcocystidae</taxon>
        <taxon>Cystoisospora</taxon>
    </lineage>
</organism>
<sequence length="1073" mass="120614">MHEVVRQNLLPSSLPLFSPSSFSPFQPPCSSSSSHLSQTLQASLSSSSLVNPFLSSFGDKNAFFSSFFKKIDFLSTKQSSLSFSHRSFHSPLTSTRSPLSSSLSSSFSGSHSSSFTSSSSVSSVSSSLLLRPDRPPSSSSSFSLSRSSSSLASSNSQRLSPMHSIAGLASPVQTRSPLNKEKKRKKQKKGNGRATQTSPKKKKKRKSSSEEKGKMATQKRRRKAFHTTQVRRNPHLPLPRPLAPSSSSCPSSRTKKKGKPIKGKEEEKAKRISPLLHTESPIVSKKEKSSSSSLSSSSLSSSFPSSLLSSSPFPLPHFSSPPPIGMPLHAAIGILRGGSRVKICEKIHPSIIGGTTFLGSFAIPSDLEKSLSLRQGEASEKMKSYQHDKRKKKPSKDRDRRMELSDSSVWTAKERRAAWIASQDKARSEGTEGEDEGEYTREGEQVIHIPPRDTLHYSPGRDPYTGKEEKEEDHDDDDEEEEREGKEEEEESDQRELTTSSFSSSSLSTRLSLRSKLLERLLLPCLGLPEVALLGRSNVGKSSLLNAMCTYTRIRHRGRGSETVLSSQKRLFDQARVSKRPGSTRSINLYQVWTRSLPAISSSSSRARKRRKRRMQIISTSKKKKKKNTKSEVVREGRTVFSQRSPHLETKEEEEKKKMMMRRRRQLRQASQRRGVLVLADLPGYGTTKGLSKDHGKELSKNVRLYVEKRNELRLFLLLVDGRIGLRDLDADLLAWLIEQEIPTLLVVTKADKMNRQHFENLVDQFSFYPKLLSLPSCMQRFKALRPEPKVVERHQYVSPALLAAARTSSDNDKSTKYQQEEEEEKEQERGLEEKKGEAGSRERGENEEKIAEGRRGDGTVVSSEGVGAPLPSGVHTPELYTLASSDKRVGVLHGLEGQEGEKIRQEEEEKKERAEIYHLRGLETFQASSLSKRNISREGQAEEEEEEGRIEVILTSAATGQGIAEVWRFICEACSAKGTRENMYVEEAEEKENGDEDTAERWSDTREEERDSKGDERMSSVMREGEEEENRQDRKDRQSSADGIDDKKKKKNRRKTDRDEYNYEDPFWGFGL</sequence>
<feature type="compositionally biased region" description="Basic and acidic residues" evidence="5">
    <location>
        <begin position="1032"/>
        <end position="1048"/>
    </location>
</feature>
<keyword evidence="4" id="KW-0342">GTP-binding</keyword>
<feature type="region of interest" description="Disordered" evidence="5">
    <location>
        <begin position="127"/>
        <end position="298"/>
    </location>
</feature>
<feature type="region of interest" description="Disordered" evidence="5">
    <location>
        <begin position="928"/>
        <end position="950"/>
    </location>
</feature>
<evidence type="ECO:0000256" key="1">
    <source>
        <dbReference type="ARBA" id="ARBA00022723"/>
    </source>
</evidence>
<dbReference type="PANTHER" id="PTHR11649:SF13">
    <property type="entry name" value="ENGB-TYPE G DOMAIN-CONTAINING PROTEIN"/>
    <property type="match status" value="1"/>
</dbReference>
<feature type="compositionally biased region" description="Low complexity" evidence="5">
    <location>
        <begin position="243"/>
        <end position="252"/>
    </location>
</feature>
<feature type="compositionally biased region" description="Basic and acidic residues" evidence="5">
    <location>
        <begin position="827"/>
        <end position="858"/>
    </location>
</feature>